<keyword evidence="2" id="KW-1185">Reference proteome</keyword>
<proteinExistence type="predicted"/>
<evidence type="ECO:0000313" key="2">
    <source>
        <dbReference type="Proteomes" id="UP001059192"/>
    </source>
</evidence>
<sequence>MDDVLVTEVKGVITTSDGRTREFGIVADGGWMQWGADREDCGNSVDALDAMATALLEGGHLPSE</sequence>
<name>A0A9E7QCD3_9CAUD</name>
<reference evidence="1" key="1">
    <citation type="submission" date="2022-07" db="EMBL/GenBank/DDBJ databases">
        <authorList>
            <person name="Basulto B.M."/>
            <person name="Goecke B.E."/>
            <person name="Engstrom E.M."/>
            <person name="Moore Y."/>
            <person name="Pitman H.D."/>
            <person name="Schroeder M.D."/>
            <person name="Simpson G.E."/>
            <person name="Welch N."/>
            <person name="Tibbetts T.J."/>
            <person name="Butela K.A."/>
            <person name="Garlena R.A."/>
            <person name="Russell D.A."/>
            <person name="Jacobs-Sera D."/>
            <person name="Hatfull G.F."/>
        </authorList>
    </citation>
    <scope>NUCLEOTIDE SEQUENCE</scope>
</reference>
<dbReference type="EMBL" id="ON970578">
    <property type="protein sequence ID" value="UVK59884.1"/>
    <property type="molecule type" value="Genomic_DNA"/>
</dbReference>
<evidence type="ECO:0000313" key="1">
    <source>
        <dbReference type="EMBL" id="UVK59884.1"/>
    </source>
</evidence>
<gene>
    <name evidence="1" type="primary">144</name>
    <name evidence="1" type="ORF">SEA_ALEEMILY_144</name>
</gene>
<dbReference type="Proteomes" id="UP001059192">
    <property type="component" value="Segment"/>
</dbReference>
<organism evidence="1 2">
    <name type="scientific">Gordonia phage Aleemily</name>
    <dbReference type="NCBI Taxonomy" id="2965181"/>
    <lineage>
        <taxon>Viruses</taxon>
        <taxon>Duplodnaviria</taxon>
        <taxon>Heunggongvirae</taxon>
        <taxon>Uroviricota</taxon>
        <taxon>Caudoviricetes</taxon>
        <taxon>Kruegerviridae</taxon>
        <taxon>Cafassovirus</taxon>
        <taxon>Cafassovirus aleemily</taxon>
    </lineage>
</organism>
<accession>A0A9E7QCD3</accession>
<protein>
    <submittedName>
        <fullName evidence="1">Uncharacterized protein</fullName>
    </submittedName>
</protein>